<feature type="repeat" description="RCC1" evidence="1">
    <location>
        <begin position="162"/>
        <end position="212"/>
    </location>
</feature>
<feature type="repeat" description="RCC1" evidence="1">
    <location>
        <begin position="311"/>
        <end position="361"/>
    </location>
</feature>
<dbReference type="PROSITE" id="PS50012">
    <property type="entry name" value="RCC1_3"/>
    <property type="match status" value="6"/>
</dbReference>
<dbReference type="OrthoDB" id="5370059at2759"/>
<dbReference type="InterPro" id="IPR009091">
    <property type="entry name" value="RCC1/BLIP-II"/>
</dbReference>
<dbReference type="GO" id="GO:0070131">
    <property type="term" value="P:positive regulation of mitochondrial translation"/>
    <property type="evidence" value="ECO:0007669"/>
    <property type="project" value="TreeGrafter"/>
</dbReference>
<feature type="repeat" description="RCC1" evidence="1">
    <location>
        <begin position="104"/>
        <end position="161"/>
    </location>
</feature>
<feature type="repeat" description="RCC1" evidence="1">
    <location>
        <begin position="213"/>
        <end position="262"/>
    </location>
</feature>
<dbReference type="EMBL" id="LK023315">
    <property type="protein sequence ID" value="CDS04950.1"/>
    <property type="molecule type" value="Genomic_DNA"/>
</dbReference>
<dbReference type="PRINTS" id="PR00633">
    <property type="entry name" value="RCCNDNSATION"/>
</dbReference>
<dbReference type="InterPro" id="IPR053035">
    <property type="entry name" value="Mitochondrial_GEF_domain"/>
</dbReference>
<dbReference type="PANTHER" id="PTHR46337:SF1">
    <property type="entry name" value="RCC1-LIKE G EXCHANGING FACTOR-LIKE PROTEIN"/>
    <property type="match status" value="1"/>
</dbReference>
<dbReference type="Gene3D" id="2.130.10.30">
    <property type="entry name" value="Regulator of chromosome condensation 1/beta-lactamase-inhibitor protein II"/>
    <property type="match status" value="2"/>
</dbReference>
<feature type="repeat" description="RCC1" evidence="1">
    <location>
        <begin position="63"/>
        <end position="104"/>
    </location>
</feature>
<evidence type="ECO:0000313" key="2">
    <source>
        <dbReference type="EMBL" id="CDS04950.1"/>
    </source>
</evidence>
<feature type="repeat" description="RCC1" evidence="1">
    <location>
        <begin position="4"/>
        <end position="62"/>
    </location>
</feature>
<dbReference type="InterPro" id="IPR000408">
    <property type="entry name" value="Reg_chr_condens"/>
</dbReference>
<sequence length="362" mass="38480">MLKYSVYGWGHARALPLAGMRSSNTVFKQPVQLTGRSDYALDKGNVTHVAAGWGHSLLATDAQRVYGFGLNRCGQAGNGLVFESKDKVRQLACGREHSHIVTTQGLYSFGNGMYGQLGVGKSKTTHPGTFVMEQKPCQVITRGTVTDIACGLDHTIFATDHQMIYGMGWSADGQLGLGQTVDCNVPKALPSLGSPIKKLAGSTDFTLALTADGRLWTWGNSEYGQGMTGAKVDRILEPVVLEHRGITDIAAGGPFSVVLTDDGAVHTCGYGALGLGKDMIETLTLKRIPGLENVKRVFATTDYAAAITASGELFSWGLNGPSGRLGLGHDEHAFVPQKVPLDKPVAEVALGTHHAITLCIEE</sequence>
<dbReference type="SUPFAM" id="SSF50985">
    <property type="entry name" value="RCC1/BLIP-II"/>
    <property type="match status" value="1"/>
</dbReference>
<dbReference type="AlphaFoldDB" id="A0A077WBX4"/>
<dbReference type="GO" id="GO:0005085">
    <property type="term" value="F:guanyl-nucleotide exchange factor activity"/>
    <property type="evidence" value="ECO:0007669"/>
    <property type="project" value="TreeGrafter"/>
</dbReference>
<protein>
    <submittedName>
        <fullName evidence="2">Uncharacterized protein</fullName>
    </submittedName>
</protein>
<gene>
    <name evidence="2" type="ORF">LRAMOSA07480</name>
</gene>
<organism evidence="2">
    <name type="scientific">Lichtheimia ramosa</name>
    <dbReference type="NCBI Taxonomy" id="688394"/>
    <lineage>
        <taxon>Eukaryota</taxon>
        <taxon>Fungi</taxon>
        <taxon>Fungi incertae sedis</taxon>
        <taxon>Mucoromycota</taxon>
        <taxon>Mucoromycotina</taxon>
        <taxon>Mucoromycetes</taxon>
        <taxon>Mucorales</taxon>
        <taxon>Lichtheimiaceae</taxon>
        <taxon>Lichtheimia</taxon>
    </lineage>
</organism>
<accession>A0A077WBX4</accession>
<dbReference type="Pfam" id="PF13540">
    <property type="entry name" value="RCC1_2"/>
    <property type="match status" value="3"/>
</dbReference>
<name>A0A077WBX4_9FUNG</name>
<evidence type="ECO:0000256" key="1">
    <source>
        <dbReference type="PROSITE-ProRule" id="PRU00235"/>
    </source>
</evidence>
<dbReference type="PANTHER" id="PTHR46337">
    <property type="entry name" value="RCC1-LIKE G EXCHANGING FACTOR-LIKE PROTEIN"/>
    <property type="match status" value="1"/>
</dbReference>
<dbReference type="Pfam" id="PF00415">
    <property type="entry name" value="RCC1"/>
    <property type="match status" value="2"/>
</dbReference>
<reference evidence="2" key="1">
    <citation type="journal article" date="2014" name="Genome Announc.">
        <title>De novo whole-genome sequence and genome annotation of Lichtheimia ramosa.</title>
        <authorList>
            <person name="Linde J."/>
            <person name="Schwartze V."/>
            <person name="Binder U."/>
            <person name="Lass-Florl C."/>
            <person name="Voigt K."/>
            <person name="Horn F."/>
        </authorList>
    </citation>
    <scope>NUCLEOTIDE SEQUENCE</scope>
    <source>
        <strain evidence="2">JMRC FSU:6197</strain>
    </source>
</reference>
<proteinExistence type="predicted"/>
<dbReference type="GO" id="GO:0005743">
    <property type="term" value="C:mitochondrial inner membrane"/>
    <property type="evidence" value="ECO:0007669"/>
    <property type="project" value="TreeGrafter"/>
</dbReference>
<dbReference type="GO" id="GO:0019843">
    <property type="term" value="F:rRNA binding"/>
    <property type="evidence" value="ECO:0007669"/>
    <property type="project" value="TreeGrafter"/>
</dbReference>